<feature type="compositionally biased region" description="Basic and acidic residues" evidence="9">
    <location>
        <begin position="174"/>
        <end position="192"/>
    </location>
</feature>
<dbReference type="FunFam" id="1.10.510.10:FF:000078">
    <property type="entry name" value="Serine/threonine-protein kinase PRP4 homolog"/>
    <property type="match status" value="1"/>
</dbReference>
<evidence type="ECO:0000256" key="8">
    <source>
        <dbReference type="PROSITE-ProRule" id="PRU10141"/>
    </source>
</evidence>
<evidence type="ECO:0000313" key="12">
    <source>
        <dbReference type="Proteomes" id="UP000078544"/>
    </source>
</evidence>
<dbReference type="PROSITE" id="PS00108">
    <property type="entry name" value="PROTEIN_KINASE_ST"/>
    <property type="match status" value="1"/>
</dbReference>
<feature type="compositionally biased region" description="Polar residues" evidence="9">
    <location>
        <begin position="301"/>
        <end position="315"/>
    </location>
</feature>
<feature type="region of interest" description="Disordered" evidence="9">
    <location>
        <begin position="795"/>
        <end position="820"/>
    </location>
</feature>
<dbReference type="Gene3D" id="3.30.200.20">
    <property type="entry name" value="Phosphorylase Kinase, domain 1"/>
    <property type="match status" value="1"/>
</dbReference>
<dbReference type="InterPro" id="IPR050494">
    <property type="entry name" value="Ser_Thr_dual-spec_kinase"/>
</dbReference>
<dbReference type="Pfam" id="PF00069">
    <property type="entry name" value="Pkinase"/>
    <property type="match status" value="1"/>
</dbReference>
<gene>
    <name evidence="11" type="ORF">AAL_02392</name>
</gene>
<dbReference type="InterPro" id="IPR008271">
    <property type="entry name" value="Ser/Thr_kinase_AS"/>
</dbReference>
<dbReference type="GO" id="GO:0005524">
    <property type="term" value="F:ATP binding"/>
    <property type="evidence" value="ECO:0007669"/>
    <property type="project" value="UniProtKB-UniRule"/>
</dbReference>
<dbReference type="InterPro" id="IPR017441">
    <property type="entry name" value="Protein_kinase_ATP_BS"/>
</dbReference>
<feature type="region of interest" description="Disordered" evidence="9">
    <location>
        <begin position="1"/>
        <end position="268"/>
    </location>
</feature>
<dbReference type="InterPro" id="IPR000719">
    <property type="entry name" value="Prot_kinase_dom"/>
</dbReference>
<feature type="compositionally biased region" description="Basic and acidic residues" evidence="9">
    <location>
        <begin position="70"/>
        <end position="97"/>
    </location>
</feature>
<dbReference type="GO" id="GO:0045292">
    <property type="term" value="P:mRNA cis splicing, via spliceosome"/>
    <property type="evidence" value="ECO:0007669"/>
    <property type="project" value="InterPro"/>
</dbReference>
<reference evidence="11 12" key="1">
    <citation type="journal article" date="2016" name="Genome Biol. Evol.">
        <title>Divergent and convergent evolution of fungal pathogenicity.</title>
        <authorList>
            <person name="Shang Y."/>
            <person name="Xiao G."/>
            <person name="Zheng P."/>
            <person name="Cen K."/>
            <person name="Zhan S."/>
            <person name="Wang C."/>
        </authorList>
    </citation>
    <scope>NUCLEOTIDE SEQUENCE [LARGE SCALE GENOMIC DNA]</scope>
    <source>
        <strain evidence="11 12">RCEF 2490</strain>
    </source>
</reference>
<dbReference type="Gene3D" id="1.10.510.10">
    <property type="entry name" value="Transferase(Phosphotransferase) domain 1"/>
    <property type="match status" value="1"/>
</dbReference>
<evidence type="ECO:0000256" key="3">
    <source>
        <dbReference type="ARBA" id="ARBA00022679"/>
    </source>
</evidence>
<feature type="region of interest" description="Disordered" evidence="9">
    <location>
        <begin position="298"/>
        <end position="422"/>
    </location>
</feature>
<dbReference type="SMART" id="SM00220">
    <property type="entry name" value="S_TKc"/>
    <property type="match status" value="1"/>
</dbReference>
<evidence type="ECO:0000259" key="10">
    <source>
        <dbReference type="PROSITE" id="PS50011"/>
    </source>
</evidence>
<dbReference type="CDD" id="cd14135">
    <property type="entry name" value="STKc_PRP4"/>
    <property type="match status" value="1"/>
</dbReference>
<dbReference type="InterPro" id="IPR044092">
    <property type="entry name" value="STKc_PRP4"/>
</dbReference>
<feature type="compositionally biased region" description="Acidic residues" evidence="9">
    <location>
        <begin position="1"/>
        <end position="15"/>
    </location>
</feature>
<feature type="binding site" evidence="8">
    <location>
        <position position="510"/>
    </location>
    <ligand>
        <name>ATP</name>
        <dbReference type="ChEBI" id="CHEBI:30616"/>
    </ligand>
</feature>
<keyword evidence="12" id="KW-1185">Reference proteome</keyword>
<dbReference type="EC" id="2.7.11.1" evidence="1"/>
<feature type="compositionally biased region" description="Basic and acidic residues" evidence="9">
    <location>
        <begin position="317"/>
        <end position="326"/>
    </location>
</feature>
<feature type="compositionally biased region" description="Basic and acidic residues" evidence="9">
    <location>
        <begin position="374"/>
        <end position="388"/>
    </location>
</feature>
<dbReference type="PANTHER" id="PTHR24058:SF103">
    <property type="entry name" value="SERINE_THREONINE-PROTEIN KINASE PRP4 HOMOLOG"/>
    <property type="match status" value="1"/>
</dbReference>
<keyword evidence="6 8" id="KW-0067">ATP-binding</keyword>
<dbReference type="PANTHER" id="PTHR24058">
    <property type="entry name" value="DUAL SPECIFICITY PROTEIN KINASE"/>
    <property type="match status" value="1"/>
</dbReference>
<organism evidence="11 12">
    <name type="scientific">Moelleriella libera RCEF 2490</name>
    <dbReference type="NCBI Taxonomy" id="1081109"/>
    <lineage>
        <taxon>Eukaryota</taxon>
        <taxon>Fungi</taxon>
        <taxon>Dikarya</taxon>
        <taxon>Ascomycota</taxon>
        <taxon>Pezizomycotina</taxon>
        <taxon>Sordariomycetes</taxon>
        <taxon>Hypocreomycetidae</taxon>
        <taxon>Hypocreales</taxon>
        <taxon>Clavicipitaceae</taxon>
        <taxon>Moelleriella</taxon>
    </lineage>
</organism>
<evidence type="ECO:0000256" key="5">
    <source>
        <dbReference type="ARBA" id="ARBA00022777"/>
    </source>
</evidence>
<dbReference type="InterPro" id="IPR011009">
    <property type="entry name" value="Kinase-like_dom_sf"/>
</dbReference>
<dbReference type="Proteomes" id="UP000078544">
    <property type="component" value="Unassembled WGS sequence"/>
</dbReference>
<comment type="caution">
    <text evidence="11">The sequence shown here is derived from an EMBL/GenBank/DDBJ whole genome shotgun (WGS) entry which is preliminary data.</text>
</comment>
<keyword evidence="2" id="KW-0723">Serine/threonine-protein kinase</keyword>
<feature type="compositionally biased region" description="Basic and acidic residues" evidence="9">
    <location>
        <begin position="239"/>
        <end position="248"/>
    </location>
</feature>
<keyword evidence="4 8" id="KW-0547">Nucleotide-binding</keyword>
<evidence type="ECO:0000313" key="11">
    <source>
        <dbReference type="EMBL" id="KZZ98841.1"/>
    </source>
</evidence>
<keyword evidence="5 11" id="KW-0418">Kinase</keyword>
<feature type="compositionally biased region" description="Basic and acidic residues" evidence="9">
    <location>
        <begin position="343"/>
        <end position="358"/>
    </location>
</feature>
<protein>
    <recommendedName>
        <fullName evidence="1">non-specific serine/threonine protein kinase</fullName>
        <ecNumber evidence="1">2.7.11.1</ecNumber>
    </recommendedName>
</protein>
<evidence type="ECO:0000256" key="7">
    <source>
        <dbReference type="ARBA" id="ARBA00023596"/>
    </source>
</evidence>
<proteinExistence type="inferred from homology"/>
<feature type="compositionally biased region" description="Low complexity" evidence="9">
    <location>
        <begin position="50"/>
        <end position="59"/>
    </location>
</feature>
<comment type="similarity">
    <text evidence="7">Belongs to the protein kinase superfamily. CMGC Ser/Thr protein kinase family.</text>
</comment>
<feature type="compositionally biased region" description="Low complexity" evidence="9">
    <location>
        <begin position="809"/>
        <end position="820"/>
    </location>
</feature>
<name>A0A168EIR9_9HYPO</name>
<dbReference type="OrthoDB" id="9332038at2759"/>
<feature type="compositionally biased region" description="Acidic residues" evidence="9">
    <location>
        <begin position="249"/>
        <end position="265"/>
    </location>
</feature>
<dbReference type="PROSITE" id="PS50011">
    <property type="entry name" value="PROTEIN_KINASE_DOM"/>
    <property type="match status" value="1"/>
</dbReference>
<evidence type="ECO:0000256" key="1">
    <source>
        <dbReference type="ARBA" id="ARBA00012513"/>
    </source>
</evidence>
<sequence>MASSSDEGEIIEDGTGDLKATSLATHSGNGIDRRDRLSSRQSSPEYDSASGRSGSSRPSRSPPPRGHKRTRDERDSIGRTRDRDSRQVRARYDDRRGNSFGRSRITYDDLDRPPSNASGALDRWYDKERDYRSDRRPRGGNHSRYPDDDDEMRYNDRKVRVRSPSPPPSKRHGRSEPRRFAREGYHNGRDSAKALPYDDDIRSGQKHDTASDRTTKAKHLPARPNTAKPSEVASNGVAAHRDHVKQLEPEAEADYEEPQQIDEEAEIARRRRRREELLAKSSSATPLLLHAVGAAAEKTVQAASPASTLPDTPNKSFEGETPRTPRSDVASPRSPGPSPDAIDILKDDKDLMNTHGDHESDDEDGPSAANYDPTADKREDERRDELRHGQSAPETTKETSPEAKSEKALARNEGDGNDDDFDMFAEDIDVDKYASKHTKAVESVDVDGPAADVDAKGGILEGDDKDGYYKIRIGEILSGRYQIQATLGRGMFSGVVRAIDITTKQVVAIKMMRNNDALRKGGYTEIAILQKLNAADPESRKHIVKFERHFDYRGHLCMAFENLSMNLREVLRKFGNNVGINLGATRTYAYQIFVALAHMRKCSIIHADLKPDNILVNEQRNVLKICDLGTAIDRSDAATAHNQITPYLVSRFYRAPEVILGMPYDYGVDMWSIGCTLYELYTGKILFAGDSNNQMLKAIMEIRGRLTPKLFRRGQLAAAHFDEQGRFVSVERDKVLGKTAIRTMAVVKPARDLRTRLHAASTGMNEAEAKHLNHFVDLLEQCLALNPDKRITPGEAMKHPFFTSKPSSAATATTTANGRR</sequence>
<dbReference type="STRING" id="1081109.A0A168EIR9"/>
<evidence type="ECO:0000256" key="9">
    <source>
        <dbReference type="SAM" id="MobiDB-lite"/>
    </source>
</evidence>
<feature type="compositionally biased region" description="Basic and acidic residues" evidence="9">
    <location>
        <begin position="123"/>
        <end position="137"/>
    </location>
</feature>
<evidence type="ECO:0000256" key="2">
    <source>
        <dbReference type="ARBA" id="ARBA00022527"/>
    </source>
</evidence>
<feature type="compositionally biased region" description="Basic and acidic residues" evidence="9">
    <location>
        <begin position="199"/>
        <end position="215"/>
    </location>
</feature>
<dbReference type="PROSITE" id="PS00107">
    <property type="entry name" value="PROTEIN_KINASE_ATP"/>
    <property type="match status" value="1"/>
</dbReference>
<feature type="compositionally biased region" description="Basic and acidic residues" evidence="9">
    <location>
        <begin position="395"/>
        <end position="414"/>
    </location>
</feature>
<dbReference type="EMBL" id="AZGY01000004">
    <property type="protein sequence ID" value="KZZ98841.1"/>
    <property type="molecule type" value="Genomic_DNA"/>
</dbReference>
<evidence type="ECO:0000256" key="4">
    <source>
        <dbReference type="ARBA" id="ARBA00022741"/>
    </source>
</evidence>
<evidence type="ECO:0000256" key="6">
    <source>
        <dbReference type="ARBA" id="ARBA00022840"/>
    </source>
</evidence>
<dbReference type="SUPFAM" id="SSF56112">
    <property type="entry name" value="Protein kinase-like (PK-like)"/>
    <property type="match status" value="1"/>
</dbReference>
<keyword evidence="3" id="KW-0808">Transferase</keyword>
<accession>A0A168EIR9</accession>
<dbReference type="AlphaFoldDB" id="A0A168EIR9"/>
<feature type="domain" description="Protein kinase" evidence="10">
    <location>
        <begin position="481"/>
        <end position="802"/>
    </location>
</feature>
<dbReference type="GO" id="GO:0004674">
    <property type="term" value="F:protein serine/threonine kinase activity"/>
    <property type="evidence" value="ECO:0007669"/>
    <property type="project" value="UniProtKB-KW"/>
</dbReference>